<keyword evidence="4 5" id="KW-0067">ATP-binding</keyword>
<name>A0AAE0BW65_9CHLO</name>
<dbReference type="SMART" id="SM00220">
    <property type="entry name" value="S_TKc"/>
    <property type="match status" value="1"/>
</dbReference>
<evidence type="ECO:0000256" key="6">
    <source>
        <dbReference type="SAM" id="MobiDB-lite"/>
    </source>
</evidence>
<dbReference type="PROSITE" id="PS50011">
    <property type="entry name" value="PROTEIN_KINASE_DOM"/>
    <property type="match status" value="1"/>
</dbReference>
<evidence type="ECO:0000313" key="8">
    <source>
        <dbReference type="EMBL" id="KAK3243887.1"/>
    </source>
</evidence>
<evidence type="ECO:0000256" key="2">
    <source>
        <dbReference type="ARBA" id="ARBA00022741"/>
    </source>
</evidence>
<keyword evidence="9" id="KW-1185">Reference proteome</keyword>
<dbReference type="Proteomes" id="UP001190700">
    <property type="component" value="Unassembled WGS sequence"/>
</dbReference>
<feature type="binding site" evidence="5">
    <location>
        <position position="151"/>
    </location>
    <ligand>
        <name>ATP</name>
        <dbReference type="ChEBI" id="CHEBI:30616"/>
    </ligand>
</feature>
<evidence type="ECO:0000256" key="5">
    <source>
        <dbReference type="PROSITE-ProRule" id="PRU10141"/>
    </source>
</evidence>
<dbReference type="PROSITE" id="PS00108">
    <property type="entry name" value="PROTEIN_KINASE_ST"/>
    <property type="match status" value="1"/>
</dbReference>
<dbReference type="GO" id="GO:0005524">
    <property type="term" value="F:ATP binding"/>
    <property type="evidence" value="ECO:0007669"/>
    <property type="project" value="UniProtKB-UniRule"/>
</dbReference>
<accession>A0AAE0BW65</accession>
<keyword evidence="2 5" id="KW-0547">Nucleotide-binding</keyword>
<organism evidence="8 9">
    <name type="scientific">Cymbomonas tetramitiformis</name>
    <dbReference type="NCBI Taxonomy" id="36881"/>
    <lineage>
        <taxon>Eukaryota</taxon>
        <taxon>Viridiplantae</taxon>
        <taxon>Chlorophyta</taxon>
        <taxon>Pyramimonadophyceae</taxon>
        <taxon>Pyramimonadales</taxon>
        <taxon>Pyramimonadaceae</taxon>
        <taxon>Cymbomonas</taxon>
    </lineage>
</organism>
<evidence type="ECO:0000313" key="9">
    <source>
        <dbReference type="Proteomes" id="UP001190700"/>
    </source>
</evidence>
<comment type="caution">
    <text evidence="8">The sequence shown here is derived from an EMBL/GenBank/DDBJ whole genome shotgun (WGS) entry which is preliminary data.</text>
</comment>
<keyword evidence="3" id="KW-0418">Kinase</keyword>
<evidence type="ECO:0000256" key="3">
    <source>
        <dbReference type="ARBA" id="ARBA00022777"/>
    </source>
</evidence>
<dbReference type="AlphaFoldDB" id="A0AAE0BW65"/>
<dbReference type="GO" id="GO:0004672">
    <property type="term" value="F:protein kinase activity"/>
    <property type="evidence" value="ECO:0007669"/>
    <property type="project" value="InterPro"/>
</dbReference>
<dbReference type="InterPro" id="IPR017441">
    <property type="entry name" value="Protein_kinase_ATP_BS"/>
</dbReference>
<evidence type="ECO:0000259" key="7">
    <source>
        <dbReference type="PROSITE" id="PS50011"/>
    </source>
</evidence>
<dbReference type="PANTHER" id="PTHR46699">
    <property type="entry name" value="SERINE/THREONINE-PROTEIN KINASE STN8, CHLOROPLASTIC-RELATED"/>
    <property type="match status" value="1"/>
</dbReference>
<dbReference type="InterPro" id="IPR000719">
    <property type="entry name" value="Prot_kinase_dom"/>
</dbReference>
<dbReference type="Gene3D" id="3.30.200.20">
    <property type="entry name" value="Phosphorylase Kinase, domain 1"/>
    <property type="match status" value="1"/>
</dbReference>
<gene>
    <name evidence="8" type="ORF">CYMTET_46478</name>
</gene>
<feature type="region of interest" description="Disordered" evidence="6">
    <location>
        <begin position="491"/>
        <end position="518"/>
    </location>
</feature>
<dbReference type="InterPro" id="IPR008271">
    <property type="entry name" value="Ser/Thr_kinase_AS"/>
</dbReference>
<dbReference type="PROSITE" id="PS00107">
    <property type="entry name" value="PROTEIN_KINASE_ATP"/>
    <property type="match status" value="1"/>
</dbReference>
<sequence>MNRARTTPHLVTRQLQLEKCSIKLKNVQIKKLLATKRVCKPVALLESSLGSIMAIPADAGTFFSQMSTVFAEHPQASSTISTMFLALSAVYGLHIAAQLVDLAVSAQQRKAQERQFDPDDFRVLHKLGGGNYGKVFKARMLSTGQCVVIKKLADNEDGRLCGDTELHVNWRVMQRAGGAGCKCAAFLGEVRGRRASSGQPWWKSNKGLEAGRYLVWQYEGSNTLADVIANPTFPNNILDNQWIAVDSKRENTIRMPVEELTGSISKDHQAIRLIMFQLLQALESLHAKGIVHRDVKPDNLLITPDRGLLAIDFGACADLRMGVNYEPGQAFLDYLYAAPEKYCLPKWVPGLPKGLIHQGSPAALLMSPFVWMHNPDRFDMYAAGLILMQMSVPSLRKPEKLWRFRCDLKKNGHDLEAWRAASGLPDSTFHILDADGCAGWLLASALLRPQVSSRGRVLSHLTAGRQGERPSASLALSHKFFRSAQAEPADFGPLGSSSTAASPLTSLQPNVEGDHEDTGCVEFEGTNVNGSVPTGEEGSSVAAAVEGAPAMRESAPLMPTEAVAQPSTTLETATLISDSALIPNLSVKELKAQCKLRRIAQSGNKTQSCKRNWSPAYLSILLLLSLPHQ</sequence>
<dbReference type="InterPro" id="IPR011009">
    <property type="entry name" value="Kinase-like_dom_sf"/>
</dbReference>
<dbReference type="Pfam" id="PF00069">
    <property type="entry name" value="Pkinase"/>
    <property type="match status" value="1"/>
</dbReference>
<dbReference type="Gene3D" id="1.10.510.10">
    <property type="entry name" value="Transferase(Phosphotransferase) domain 1"/>
    <property type="match status" value="1"/>
</dbReference>
<keyword evidence="1" id="KW-0808">Transferase</keyword>
<evidence type="ECO:0000256" key="1">
    <source>
        <dbReference type="ARBA" id="ARBA00022679"/>
    </source>
</evidence>
<feature type="compositionally biased region" description="Low complexity" evidence="6">
    <location>
        <begin position="492"/>
        <end position="506"/>
    </location>
</feature>
<proteinExistence type="predicted"/>
<dbReference type="EMBL" id="LGRX02032580">
    <property type="protein sequence ID" value="KAK3243887.1"/>
    <property type="molecule type" value="Genomic_DNA"/>
</dbReference>
<protein>
    <recommendedName>
        <fullName evidence="7">Protein kinase domain-containing protein</fullName>
    </recommendedName>
</protein>
<evidence type="ECO:0000256" key="4">
    <source>
        <dbReference type="ARBA" id="ARBA00022840"/>
    </source>
</evidence>
<dbReference type="SUPFAM" id="SSF56112">
    <property type="entry name" value="Protein kinase-like (PK-like)"/>
    <property type="match status" value="1"/>
</dbReference>
<reference evidence="8 9" key="1">
    <citation type="journal article" date="2015" name="Genome Biol. Evol.">
        <title>Comparative Genomics of a Bacterivorous Green Alga Reveals Evolutionary Causalities and Consequences of Phago-Mixotrophic Mode of Nutrition.</title>
        <authorList>
            <person name="Burns J.A."/>
            <person name="Paasch A."/>
            <person name="Narechania A."/>
            <person name="Kim E."/>
        </authorList>
    </citation>
    <scope>NUCLEOTIDE SEQUENCE [LARGE SCALE GENOMIC DNA]</scope>
    <source>
        <strain evidence="8 9">PLY_AMNH</strain>
    </source>
</reference>
<dbReference type="PANTHER" id="PTHR46699:SF1">
    <property type="entry name" value="SERINE_THREONINE-PROTEIN KINASE STN8, CHLOROPLASTIC"/>
    <property type="match status" value="1"/>
</dbReference>
<feature type="domain" description="Protein kinase" evidence="7">
    <location>
        <begin position="121"/>
        <end position="481"/>
    </location>
</feature>